<reference evidence="11 15" key="5">
    <citation type="submission" date="2019-09" db="EMBL/GenBank/DDBJ databases">
        <title>Strain-level analysis of Eubacterium rectale using genomes from metagenomes.</title>
        <authorList>
            <person name="Karcher N."/>
            <person name="Segata N."/>
        </authorList>
    </citation>
    <scope>NUCLEOTIDE SEQUENCE [LARGE SCALE GENOMIC DNA]</scope>
    <source>
        <strain evidence="11 15">T3WBe13</strain>
    </source>
</reference>
<name>A0A0M6WHL0_9FIRM</name>
<dbReference type="GO" id="GO:0050567">
    <property type="term" value="F:glutaminyl-tRNA synthase (glutamine-hydrolyzing) activity"/>
    <property type="evidence" value="ECO:0007669"/>
    <property type="project" value="UniProtKB-UniRule"/>
</dbReference>
<evidence type="ECO:0000313" key="13">
    <source>
        <dbReference type="Proteomes" id="UP000260970"/>
    </source>
</evidence>
<reference evidence="11 15" key="4">
    <citation type="submission" date="2019-08" db="EMBL/GenBank/DDBJ databases">
        <authorList>
            <person name="Duncan S."/>
            <person name="Walker A."/>
        </authorList>
    </citation>
    <scope>NUCLEOTIDE SEQUENCE [LARGE SCALE GENOMIC DNA]</scope>
    <source>
        <strain evidence="11 15">T3WBe13</strain>
    </source>
</reference>
<dbReference type="SUPFAM" id="SSF75304">
    <property type="entry name" value="Amidase signature (AS) enzymes"/>
    <property type="match status" value="1"/>
</dbReference>
<evidence type="ECO:0000313" key="12">
    <source>
        <dbReference type="Proteomes" id="UP000049472"/>
    </source>
</evidence>
<evidence type="ECO:0000313" key="10">
    <source>
        <dbReference type="EMBL" id="RGW39454.1"/>
    </source>
</evidence>
<dbReference type="EMBL" id="QSAE01000027">
    <property type="protein sequence ID" value="RGW39454.1"/>
    <property type="molecule type" value="Genomic_DNA"/>
</dbReference>
<feature type="active site" description="Acyl-ester intermediate" evidence="6">
    <location>
        <position position="178"/>
    </location>
</feature>
<evidence type="ECO:0000256" key="6">
    <source>
        <dbReference type="HAMAP-Rule" id="MF_00120"/>
    </source>
</evidence>
<evidence type="ECO:0000256" key="4">
    <source>
        <dbReference type="ARBA" id="ARBA00022917"/>
    </source>
</evidence>
<feature type="active site" description="Charge relay system" evidence="6">
    <location>
        <position position="79"/>
    </location>
</feature>
<dbReference type="AlphaFoldDB" id="A0A0M6WHL0"/>
<evidence type="ECO:0000313" key="11">
    <source>
        <dbReference type="EMBL" id="TYL58345.1"/>
    </source>
</evidence>
<dbReference type="Pfam" id="PF01425">
    <property type="entry name" value="Amidase"/>
    <property type="match status" value="1"/>
</dbReference>
<reference evidence="8" key="1">
    <citation type="submission" date="2015-05" db="EMBL/GenBank/DDBJ databases">
        <authorList>
            <person name="Wang D.B."/>
            <person name="Wang M."/>
        </authorList>
    </citation>
    <scope>NUCLEOTIDE SEQUENCE [LARGE SCALE GENOMIC DNA]</scope>
    <source>
        <strain evidence="8">T1-815</strain>
    </source>
</reference>
<dbReference type="PANTHER" id="PTHR11895:SF151">
    <property type="entry name" value="GLUTAMYL-TRNA(GLN) AMIDOTRANSFERASE SUBUNIT A"/>
    <property type="match status" value="1"/>
</dbReference>
<comment type="subunit">
    <text evidence="6">Heterotrimer of A, B and C subunits.</text>
</comment>
<evidence type="ECO:0000313" key="8">
    <source>
        <dbReference type="EMBL" id="CRL34861.1"/>
    </source>
</evidence>
<comment type="similarity">
    <text evidence="6">Belongs to the amidase family. GatA subfamily.</text>
</comment>
<comment type="function">
    <text evidence="5 6">Allows the formation of correctly charged Gln-tRNA(Gln) through the transamidation of misacylated Glu-tRNA(Gln) in organisms which lack glutaminyl-tRNA synthetase. The reaction takes place in the presence of glutamine and ATP through an activated gamma-phospho-Glu-tRNA(Gln).</text>
</comment>
<dbReference type="Gene3D" id="3.90.1300.10">
    <property type="entry name" value="Amidase signature (AS) domain"/>
    <property type="match status" value="1"/>
</dbReference>
<dbReference type="InterPro" id="IPR000120">
    <property type="entry name" value="Amidase"/>
</dbReference>
<feature type="active site" description="Charge relay system" evidence="6">
    <location>
        <position position="154"/>
    </location>
</feature>
<accession>A0A0M6WHL0</accession>
<dbReference type="HAMAP" id="MF_00120">
    <property type="entry name" value="GatA"/>
    <property type="match status" value="1"/>
</dbReference>
<organism evidence="8 12">
    <name type="scientific">Agathobacter rectalis</name>
    <dbReference type="NCBI Taxonomy" id="39491"/>
    <lineage>
        <taxon>Bacteria</taxon>
        <taxon>Bacillati</taxon>
        <taxon>Bacillota</taxon>
        <taxon>Clostridia</taxon>
        <taxon>Lachnospirales</taxon>
        <taxon>Lachnospiraceae</taxon>
        <taxon>Agathobacter</taxon>
    </lineage>
</organism>
<evidence type="ECO:0000256" key="1">
    <source>
        <dbReference type="ARBA" id="ARBA00022598"/>
    </source>
</evidence>
<evidence type="ECO:0000256" key="2">
    <source>
        <dbReference type="ARBA" id="ARBA00022741"/>
    </source>
</evidence>
<evidence type="ECO:0000313" key="15">
    <source>
        <dbReference type="Proteomes" id="UP000324327"/>
    </source>
</evidence>
<reference evidence="13 14" key="3">
    <citation type="submission" date="2018-08" db="EMBL/GenBank/DDBJ databases">
        <title>A genome reference for cultivated species of the human gut microbiota.</title>
        <authorList>
            <person name="Zou Y."/>
            <person name="Xue W."/>
            <person name="Luo G."/>
        </authorList>
    </citation>
    <scope>NUCLEOTIDE SEQUENCE [LARGE SCALE GENOMIC DNA]</scope>
    <source>
        <strain evidence="10 14">AF12-8</strain>
        <strain evidence="9 13">OM05-6AA</strain>
    </source>
</reference>
<protein>
    <recommendedName>
        <fullName evidence="6">Glutamyl-tRNA(Gln) amidotransferase subunit A</fullName>
        <shortName evidence="6">Glu-ADT subunit A</shortName>
        <ecNumber evidence="6">6.3.5.7</ecNumber>
    </recommendedName>
</protein>
<dbReference type="Proteomes" id="UP000260970">
    <property type="component" value="Unassembled WGS sequence"/>
</dbReference>
<dbReference type="RefSeq" id="WP_015568841.1">
    <property type="nucleotide sequence ID" value="NZ_CVRQ01000012.1"/>
</dbReference>
<dbReference type="GO" id="GO:0030956">
    <property type="term" value="C:glutamyl-tRNA(Gln) amidotransferase complex"/>
    <property type="evidence" value="ECO:0007669"/>
    <property type="project" value="InterPro"/>
</dbReference>
<evidence type="ECO:0000313" key="14">
    <source>
        <dbReference type="Proteomes" id="UP000286581"/>
    </source>
</evidence>
<keyword evidence="12" id="KW-1185">Reference proteome</keyword>
<dbReference type="EMBL" id="CVRQ01000012">
    <property type="protein sequence ID" value="CRL34861.1"/>
    <property type="molecule type" value="Genomic_DNA"/>
</dbReference>
<keyword evidence="8" id="KW-0808">Transferase</keyword>
<keyword evidence="2 6" id="KW-0547">Nucleotide-binding</keyword>
<dbReference type="EMBL" id="VSTF01000012">
    <property type="protein sequence ID" value="TYL58345.1"/>
    <property type="molecule type" value="Genomic_DNA"/>
</dbReference>
<reference evidence="12" key="2">
    <citation type="submission" date="2015-05" db="EMBL/GenBank/DDBJ databases">
        <authorList>
            <consortium name="Pathogen Informatics"/>
        </authorList>
    </citation>
    <scope>NUCLEOTIDE SEQUENCE [LARGE SCALE GENOMIC DNA]</scope>
    <source>
        <strain evidence="12">T1-815</strain>
    </source>
</reference>
<sequence>MDLMSLTAVELGKKIQAKEVTVEEAVKAAIASIKAKEEKINSFVTIDEEGALKKAAEVQAKIDAGELKGALAGVPVAIKDNMCTEGLLTTCSSKILYNFIPTYTAEAVKRLEDAGCVIVGKTNMDEFAMGSTTETSAFGATKNPWNTEHVPGGSSGGSCAAVAAEEVPFALGSDTGGSIRQPSSFCGVTGIKPTYGTVSRYGLIAYGSSLDQIGPIAKDVTDCATILEAIASYDTKDSTSVNRDDLKFTEALVDDVKGMKIGIPKDYLGDGLDPEVKSAILAAADELKKKGAVVEEFDLGLVEYAIPAYYVIACAEASSNLARFDGVKYGYRTKEYTDLHNMYKKSRSEGFGPEVKRRIMLGSFVLSSGYYDAYYLKALRVKALIKKAFDDAFAKYDVILGPAAPTTAPKLGESLSDPIQMYLGDIYTISVNLAGLPGISLPCGMDKNGLPIGLQLIGDCFKEKNIIRAAYSFEKTRELKRSTIAEKYSNKNTADTNKSAGAQ</sequence>
<dbReference type="InterPro" id="IPR036928">
    <property type="entry name" value="AS_sf"/>
</dbReference>
<evidence type="ECO:0000256" key="3">
    <source>
        <dbReference type="ARBA" id="ARBA00022840"/>
    </source>
</evidence>
<dbReference type="GO" id="GO:0006412">
    <property type="term" value="P:translation"/>
    <property type="evidence" value="ECO:0007669"/>
    <property type="project" value="UniProtKB-UniRule"/>
</dbReference>
<dbReference type="EC" id="6.3.5.7" evidence="6"/>
<dbReference type="EMBL" id="QSUG01000015">
    <property type="protein sequence ID" value="RGN21228.1"/>
    <property type="molecule type" value="Genomic_DNA"/>
</dbReference>
<dbReference type="InterPro" id="IPR004412">
    <property type="entry name" value="GatA"/>
</dbReference>
<comment type="catalytic activity">
    <reaction evidence="6">
        <text>L-glutamyl-tRNA(Gln) + L-glutamine + ATP + H2O = L-glutaminyl-tRNA(Gln) + L-glutamate + ADP + phosphate + H(+)</text>
        <dbReference type="Rhea" id="RHEA:17521"/>
        <dbReference type="Rhea" id="RHEA-COMP:9681"/>
        <dbReference type="Rhea" id="RHEA-COMP:9684"/>
        <dbReference type="ChEBI" id="CHEBI:15377"/>
        <dbReference type="ChEBI" id="CHEBI:15378"/>
        <dbReference type="ChEBI" id="CHEBI:29985"/>
        <dbReference type="ChEBI" id="CHEBI:30616"/>
        <dbReference type="ChEBI" id="CHEBI:43474"/>
        <dbReference type="ChEBI" id="CHEBI:58359"/>
        <dbReference type="ChEBI" id="CHEBI:78520"/>
        <dbReference type="ChEBI" id="CHEBI:78521"/>
        <dbReference type="ChEBI" id="CHEBI:456216"/>
        <dbReference type="EC" id="6.3.5.7"/>
    </reaction>
</comment>
<dbReference type="Proteomes" id="UP000049472">
    <property type="component" value="Unassembled WGS sequence"/>
</dbReference>
<gene>
    <name evidence="6 11" type="primary">gatA</name>
    <name evidence="10" type="ORF">DWV78_09440</name>
    <name evidence="9" type="ORF">DXB72_12790</name>
    <name evidence="11" type="ORF">FYL31_10825</name>
    <name evidence="8" type="ORF">T1815_09461</name>
</gene>
<evidence type="ECO:0000259" key="7">
    <source>
        <dbReference type="Pfam" id="PF01425"/>
    </source>
</evidence>
<dbReference type="NCBIfam" id="TIGR00132">
    <property type="entry name" value="gatA"/>
    <property type="match status" value="1"/>
</dbReference>
<proteinExistence type="inferred from homology"/>
<keyword evidence="1 6" id="KW-0436">Ligase</keyword>
<dbReference type="InterPro" id="IPR023631">
    <property type="entry name" value="Amidase_dom"/>
</dbReference>
<evidence type="ECO:0000256" key="5">
    <source>
        <dbReference type="ARBA" id="ARBA00025295"/>
    </source>
</evidence>
<dbReference type="Proteomes" id="UP000324327">
    <property type="component" value="Unassembled WGS sequence"/>
</dbReference>
<keyword evidence="4 6" id="KW-0648">Protein biosynthesis</keyword>
<evidence type="ECO:0000313" key="9">
    <source>
        <dbReference type="EMBL" id="RGN21228.1"/>
    </source>
</evidence>
<dbReference type="PANTHER" id="PTHR11895">
    <property type="entry name" value="TRANSAMIDASE"/>
    <property type="match status" value="1"/>
</dbReference>
<dbReference type="Proteomes" id="UP000286581">
    <property type="component" value="Unassembled WGS sequence"/>
</dbReference>
<dbReference type="GO" id="GO:0005524">
    <property type="term" value="F:ATP binding"/>
    <property type="evidence" value="ECO:0007669"/>
    <property type="project" value="UniProtKB-KW"/>
</dbReference>
<keyword evidence="3 6" id="KW-0067">ATP-binding</keyword>
<dbReference type="GO" id="GO:0016740">
    <property type="term" value="F:transferase activity"/>
    <property type="evidence" value="ECO:0007669"/>
    <property type="project" value="UniProtKB-KW"/>
</dbReference>
<feature type="domain" description="Amidase" evidence="7">
    <location>
        <begin position="24"/>
        <end position="466"/>
    </location>
</feature>